<feature type="domain" description="Wall-associated receptor kinase C-terminal" evidence="6">
    <location>
        <begin position="172"/>
        <end position="248"/>
    </location>
</feature>
<dbReference type="GO" id="GO:0016301">
    <property type="term" value="F:kinase activity"/>
    <property type="evidence" value="ECO:0007669"/>
    <property type="project" value="UniProtKB-KW"/>
</dbReference>
<dbReference type="PANTHER" id="PTHR33138:SF1">
    <property type="entry name" value="OS01G0113900 PROTEIN"/>
    <property type="match status" value="1"/>
</dbReference>
<dbReference type="STRING" id="1088818.A0A2I0AVX7"/>
<keyword evidence="3" id="KW-0325">Glycoprotein</keyword>
<sequence length="279" mass="29748">MTTSLLLLLLLVSAASDQTATGAGAEVFAAAAPTFPACQLSTTCGSQNISYPFWLYSGTHPSSFCGYPSFAIDCRNNSLFFHLLAADNNLAIARINYTLRTISLHDPGAADPCPQFLTHSLLTTTPTDPVLTFFLNCSRPPLNRATGGRIPCPDGGSRGSYLYAGDYNATGWPCSRIMKVSASNQVADYIKKTKAPDLEKVMKLGFELQWREDTSGVCGDCERSGGLCGYQEMRNVSGGGGMVFGCYCGVAGGWRGYVCGKLVVSILPVALFLTAGVRR</sequence>
<evidence type="ECO:0000313" key="7">
    <source>
        <dbReference type="EMBL" id="PKA59691.1"/>
    </source>
</evidence>
<feature type="signal peptide" evidence="4">
    <location>
        <begin position="1"/>
        <end position="16"/>
    </location>
</feature>
<reference evidence="7 8" key="1">
    <citation type="journal article" date="2017" name="Nature">
        <title>The Apostasia genome and the evolution of orchids.</title>
        <authorList>
            <person name="Zhang G.Q."/>
            <person name="Liu K.W."/>
            <person name="Li Z."/>
            <person name="Lohaus R."/>
            <person name="Hsiao Y.Y."/>
            <person name="Niu S.C."/>
            <person name="Wang J.Y."/>
            <person name="Lin Y.C."/>
            <person name="Xu Q."/>
            <person name="Chen L.J."/>
            <person name="Yoshida K."/>
            <person name="Fujiwara S."/>
            <person name="Wang Z.W."/>
            <person name="Zhang Y.Q."/>
            <person name="Mitsuda N."/>
            <person name="Wang M."/>
            <person name="Liu G.H."/>
            <person name="Pecoraro L."/>
            <person name="Huang H.X."/>
            <person name="Xiao X.J."/>
            <person name="Lin M."/>
            <person name="Wu X.Y."/>
            <person name="Wu W.L."/>
            <person name="Chen Y.Y."/>
            <person name="Chang S.B."/>
            <person name="Sakamoto S."/>
            <person name="Ohme-Takagi M."/>
            <person name="Yagi M."/>
            <person name="Zeng S.J."/>
            <person name="Shen C.Y."/>
            <person name="Yeh C.M."/>
            <person name="Luo Y.B."/>
            <person name="Tsai W.C."/>
            <person name="Van de Peer Y."/>
            <person name="Liu Z.J."/>
        </authorList>
    </citation>
    <scope>NUCLEOTIDE SEQUENCE [LARGE SCALE GENOMIC DNA]</scope>
    <source>
        <strain evidence="8">cv. Shenzhen</strain>
        <tissue evidence="7">Stem</tissue>
    </source>
</reference>
<feature type="chain" id="PRO_5014140187" evidence="4">
    <location>
        <begin position="17"/>
        <end position="279"/>
    </location>
</feature>
<dbReference type="OrthoDB" id="643296at2759"/>
<protein>
    <submittedName>
        <fullName evidence="7">Putative serine/threonine-protein kinase</fullName>
    </submittedName>
</protein>
<keyword evidence="2 4" id="KW-0732">Signal</keyword>
<dbReference type="InterPro" id="IPR032872">
    <property type="entry name" value="WAK_assoc_C"/>
</dbReference>
<evidence type="ECO:0000259" key="6">
    <source>
        <dbReference type="Pfam" id="PF14380"/>
    </source>
</evidence>
<keyword evidence="8" id="KW-1185">Reference proteome</keyword>
<keyword evidence="7" id="KW-0808">Transferase</keyword>
<dbReference type="InterPro" id="IPR025287">
    <property type="entry name" value="WAK_GUB"/>
</dbReference>
<proteinExistence type="predicted"/>
<name>A0A2I0AVX7_9ASPA</name>
<gene>
    <name evidence="7" type="ORF">AXF42_Ash011815</name>
</gene>
<dbReference type="Proteomes" id="UP000236161">
    <property type="component" value="Unassembled WGS sequence"/>
</dbReference>
<dbReference type="AlphaFoldDB" id="A0A2I0AVX7"/>
<evidence type="ECO:0000259" key="5">
    <source>
        <dbReference type="Pfam" id="PF13947"/>
    </source>
</evidence>
<evidence type="ECO:0000256" key="3">
    <source>
        <dbReference type="ARBA" id="ARBA00023180"/>
    </source>
</evidence>
<accession>A0A2I0AVX7</accession>
<dbReference type="Pfam" id="PF13947">
    <property type="entry name" value="GUB_WAK_bind"/>
    <property type="match status" value="1"/>
</dbReference>
<dbReference type="EMBL" id="KZ451944">
    <property type="protein sequence ID" value="PKA59691.1"/>
    <property type="molecule type" value="Genomic_DNA"/>
</dbReference>
<dbReference type="GO" id="GO:0016020">
    <property type="term" value="C:membrane"/>
    <property type="evidence" value="ECO:0007669"/>
    <property type="project" value="UniProtKB-SubCell"/>
</dbReference>
<organism evidence="7 8">
    <name type="scientific">Apostasia shenzhenica</name>
    <dbReference type="NCBI Taxonomy" id="1088818"/>
    <lineage>
        <taxon>Eukaryota</taxon>
        <taxon>Viridiplantae</taxon>
        <taxon>Streptophyta</taxon>
        <taxon>Embryophyta</taxon>
        <taxon>Tracheophyta</taxon>
        <taxon>Spermatophyta</taxon>
        <taxon>Magnoliopsida</taxon>
        <taxon>Liliopsida</taxon>
        <taxon>Asparagales</taxon>
        <taxon>Orchidaceae</taxon>
        <taxon>Apostasioideae</taxon>
        <taxon>Apostasia</taxon>
    </lineage>
</organism>
<evidence type="ECO:0000256" key="4">
    <source>
        <dbReference type="SAM" id="SignalP"/>
    </source>
</evidence>
<evidence type="ECO:0000313" key="8">
    <source>
        <dbReference type="Proteomes" id="UP000236161"/>
    </source>
</evidence>
<dbReference type="PANTHER" id="PTHR33138">
    <property type="entry name" value="OS01G0690200 PROTEIN"/>
    <property type="match status" value="1"/>
</dbReference>
<feature type="domain" description="Wall-associated receptor kinase galacturonan-binding" evidence="5">
    <location>
        <begin position="38"/>
        <end position="106"/>
    </location>
</feature>
<dbReference type="GO" id="GO:0030247">
    <property type="term" value="F:polysaccharide binding"/>
    <property type="evidence" value="ECO:0007669"/>
    <property type="project" value="InterPro"/>
</dbReference>
<comment type="subcellular location">
    <subcellularLocation>
        <location evidence="1">Membrane</location>
        <topology evidence="1">Single-pass membrane protein</topology>
    </subcellularLocation>
</comment>
<dbReference type="Pfam" id="PF14380">
    <property type="entry name" value="WAK_assoc"/>
    <property type="match status" value="1"/>
</dbReference>
<evidence type="ECO:0000256" key="2">
    <source>
        <dbReference type="ARBA" id="ARBA00022729"/>
    </source>
</evidence>
<evidence type="ECO:0000256" key="1">
    <source>
        <dbReference type="ARBA" id="ARBA00004167"/>
    </source>
</evidence>
<keyword evidence="7" id="KW-0418">Kinase</keyword>